<protein>
    <submittedName>
        <fullName evidence="4">S-layer homology domain-containing protein</fullName>
    </submittedName>
</protein>
<accession>A0ABT6TN69</accession>
<dbReference type="EMBL" id="JAGRPV010000001">
    <property type="protein sequence ID" value="MDI4648292.1"/>
    <property type="molecule type" value="Genomic_DNA"/>
</dbReference>
<comment type="caution">
    <text evidence="4">The sequence shown here is derived from an EMBL/GenBank/DDBJ whole genome shotgun (WGS) entry which is preliminary data.</text>
</comment>
<dbReference type="InterPro" id="IPR018391">
    <property type="entry name" value="PQQ_b-propeller_rpt"/>
</dbReference>
<dbReference type="SMART" id="SM00635">
    <property type="entry name" value="BID_2"/>
    <property type="match status" value="1"/>
</dbReference>
<dbReference type="SUPFAM" id="SSF49373">
    <property type="entry name" value="Invasin/intimin cell-adhesion fragments"/>
    <property type="match status" value="1"/>
</dbReference>
<gene>
    <name evidence="4" type="ORF">KB449_25295</name>
</gene>
<dbReference type="Gene3D" id="2.60.40.1080">
    <property type="match status" value="1"/>
</dbReference>
<dbReference type="InterPro" id="IPR011047">
    <property type="entry name" value="Quinoprotein_ADH-like_sf"/>
</dbReference>
<feature type="chain" id="PRO_5047531429" evidence="2">
    <location>
        <begin position="30"/>
        <end position="696"/>
    </location>
</feature>
<dbReference type="SUPFAM" id="SSF50998">
    <property type="entry name" value="Quinoprotein alcohol dehydrogenase-like"/>
    <property type="match status" value="1"/>
</dbReference>
<feature type="region of interest" description="Disordered" evidence="1">
    <location>
        <begin position="491"/>
        <end position="521"/>
    </location>
</feature>
<dbReference type="InterPro" id="IPR008964">
    <property type="entry name" value="Invasin/intimin_cell_adhesion"/>
</dbReference>
<dbReference type="Proteomes" id="UP001161691">
    <property type="component" value="Unassembled WGS sequence"/>
</dbReference>
<proteinExistence type="predicted"/>
<feature type="domain" description="SLH" evidence="3">
    <location>
        <begin position="635"/>
        <end position="696"/>
    </location>
</feature>
<dbReference type="InterPro" id="IPR051465">
    <property type="entry name" value="Cell_Envelope_Struct_Comp"/>
</dbReference>
<feature type="domain" description="SLH" evidence="3">
    <location>
        <begin position="512"/>
        <end position="575"/>
    </location>
</feature>
<reference evidence="4" key="1">
    <citation type="submission" date="2023-04" db="EMBL/GenBank/DDBJ databases">
        <title>Comparative genomic analysis of Cohnella hashimotonis sp. nov., isolated from the International Space Station.</title>
        <authorList>
            <person name="Venkateswaran K."/>
            <person name="Simpson A."/>
        </authorList>
    </citation>
    <scope>NUCLEOTIDE SEQUENCE</scope>
    <source>
        <strain evidence="4">F6_2S_P_1</strain>
    </source>
</reference>
<dbReference type="Pfam" id="PF13360">
    <property type="entry name" value="PQQ_2"/>
    <property type="match status" value="2"/>
</dbReference>
<feature type="domain" description="SLH" evidence="3">
    <location>
        <begin position="577"/>
        <end position="634"/>
    </location>
</feature>
<dbReference type="InterPro" id="IPR002372">
    <property type="entry name" value="PQQ_rpt_dom"/>
</dbReference>
<dbReference type="Gene3D" id="2.130.10.10">
    <property type="entry name" value="YVTN repeat-like/Quinoprotein amine dehydrogenase"/>
    <property type="match status" value="1"/>
</dbReference>
<feature type="compositionally biased region" description="Gly residues" evidence="1">
    <location>
        <begin position="491"/>
        <end position="507"/>
    </location>
</feature>
<evidence type="ECO:0000313" key="4">
    <source>
        <dbReference type="EMBL" id="MDI4648292.1"/>
    </source>
</evidence>
<keyword evidence="5" id="KW-1185">Reference proteome</keyword>
<sequence>MNLRWRQKGWLGLAACLAAVGGIEGGAAAAVPSVEIVKPVAPIELPGVVIPDIVIKPVKGADVSLVWSWMSDGGSIADPSGPATAAADGTVYLTYNAVSIFGDALGKAIAFGYDGKPKWSADLPAPLLGPAVAAPDGTLYASVGTAGGDGAIVAVGADGKRKWSSAGRGGAKAKLVLGTDGTVYATEGDGTLSAIRPEDGSEKWRLGALFAGTPRIAIAPDGTLYVAGGGDTLASVTPDGRTRWIYRATRTIKAGPAVGPDGSVYIATDDRKVHAVTPAGSLQWRFALVGNPVSLAAAADGTLYAAAADPALYAVAPDGKGKWKAAVTAASADIAVGKDGMVYMLADDGRASAFDPADGHMRWRYGLGTPNGVVAPGVGRDGTVYAVATQGVKLGVYALRIKASSIVLNKTKQSLAMGGTTRLSAIVSPVDATNKQVAWTSSNAAIAAVDDEGNVKGVSPGTAIVAARSDDGGLIADCEVTVMAVAGGGTGGNGSGAWPGSGSGAGSDAGSSSNPSFSDTKDHWASKEIERAFAMKIVKGYPDGTFRPEGGVTRAEFAVMLMNALQNGTAGQALAFEDRSRIPAWAAAAISRAVALGIVGGYPDGTFRPAANVNHAEMAAMTFKASGLPPAAEAATAYEDDADIPDWARGAVSAAEKSGIIVVGGRTDGDFAPGAFATRAEAAAWIVRMLDAAGRK</sequence>
<dbReference type="Gene3D" id="2.40.10.480">
    <property type="match status" value="1"/>
</dbReference>
<dbReference type="PANTHER" id="PTHR43308:SF5">
    <property type="entry name" value="S-LAYER PROTEIN _ PEPTIDOGLYCAN ENDO-BETA-N-ACETYLGLUCOSAMINIDASE"/>
    <property type="match status" value="1"/>
</dbReference>
<dbReference type="InterPro" id="IPR003343">
    <property type="entry name" value="Big_2"/>
</dbReference>
<evidence type="ECO:0000259" key="3">
    <source>
        <dbReference type="PROSITE" id="PS51272"/>
    </source>
</evidence>
<name>A0ABT6TN69_9BACL</name>
<keyword evidence="2" id="KW-0732">Signal</keyword>
<dbReference type="RefSeq" id="WP_282911018.1">
    <property type="nucleotide sequence ID" value="NZ_JAGRPV010000001.1"/>
</dbReference>
<evidence type="ECO:0000313" key="5">
    <source>
        <dbReference type="Proteomes" id="UP001161691"/>
    </source>
</evidence>
<dbReference type="PROSITE" id="PS51272">
    <property type="entry name" value="SLH"/>
    <property type="match status" value="3"/>
</dbReference>
<evidence type="ECO:0000256" key="1">
    <source>
        <dbReference type="SAM" id="MobiDB-lite"/>
    </source>
</evidence>
<organism evidence="4 5">
    <name type="scientific">Cohnella hashimotonis</name>
    <dbReference type="NCBI Taxonomy" id="2826895"/>
    <lineage>
        <taxon>Bacteria</taxon>
        <taxon>Bacillati</taxon>
        <taxon>Bacillota</taxon>
        <taxon>Bacilli</taxon>
        <taxon>Bacillales</taxon>
        <taxon>Paenibacillaceae</taxon>
        <taxon>Cohnella</taxon>
    </lineage>
</organism>
<dbReference type="Gene3D" id="2.40.128.630">
    <property type="match status" value="1"/>
</dbReference>
<dbReference type="InterPro" id="IPR001119">
    <property type="entry name" value="SLH_dom"/>
</dbReference>
<dbReference type="InterPro" id="IPR015943">
    <property type="entry name" value="WD40/YVTN_repeat-like_dom_sf"/>
</dbReference>
<dbReference type="SMART" id="SM00564">
    <property type="entry name" value="PQQ"/>
    <property type="match status" value="6"/>
</dbReference>
<dbReference type="Pfam" id="PF00395">
    <property type="entry name" value="SLH"/>
    <property type="match status" value="3"/>
</dbReference>
<feature type="signal peptide" evidence="2">
    <location>
        <begin position="1"/>
        <end position="29"/>
    </location>
</feature>
<evidence type="ECO:0000256" key="2">
    <source>
        <dbReference type="SAM" id="SignalP"/>
    </source>
</evidence>
<dbReference type="PANTHER" id="PTHR43308">
    <property type="entry name" value="OUTER MEMBRANE PROTEIN ALPHA-RELATED"/>
    <property type="match status" value="1"/>
</dbReference>